<comment type="caution">
    <text evidence="13">The sequence shown here is derived from an EMBL/GenBank/DDBJ whole genome shotgun (WGS) entry which is preliminary data.</text>
</comment>
<dbReference type="InterPro" id="IPR000719">
    <property type="entry name" value="Prot_kinase_dom"/>
</dbReference>
<dbReference type="InterPro" id="IPR011009">
    <property type="entry name" value="Kinase-like_dom_sf"/>
</dbReference>
<comment type="catalytic activity">
    <reaction evidence="11">
        <text>L-threonyl-[protein] + ATP = O-phospho-L-threonyl-[protein] + ADP + H(+)</text>
        <dbReference type="Rhea" id="RHEA:46608"/>
        <dbReference type="Rhea" id="RHEA-COMP:11060"/>
        <dbReference type="Rhea" id="RHEA-COMP:11605"/>
        <dbReference type="ChEBI" id="CHEBI:15378"/>
        <dbReference type="ChEBI" id="CHEBI:30013"/>
        <dbReference type="ChEBI" id="CHEBI:30616"/>
        <dbReference type="ChEBI" id="CHEBI:61977"/>
        <dbReference type="ChEBI" id="CHEBI:456216"/>
        <dbReference type="EC" id="2.7.11.24"/>
    </reaction>
</comment>
<keyword evidence="11" id="KW-0460">Magnesium</keyword>
<evidence type="ECO:0000256" key="11">
    <source>
        <dbReference type="RuleBase" id="RU361165"/>
    </source>
</evidence>
<dbReference type="STRING" id="69771.A0A1V6P9S4"/>
<evidence type="ECO:0000256" key="3">
    <source>
        <dbReference type="ARBA" id="ARBA00022527"/>
    </source>
</evidence>
<dbReference type="FunFam" id="1.10.510.10:FF:000049">
    <property type="entry name" value="Mitogen-activated protein kinase"/>
    <property type="match status" value="1"/>
</dbReference>
<proteinExistence type="inferred from homology"/>
<feature type="domain" description="Protein kinase" evidence="12">
    <location>
        <begin position="34"/>
        <end position="313"/>
    </location>
</feature>
<dbReference type="OrthoDB" id="192887at2759"/>
<feature type="binding site" evidence="9">
    <location>
        <position position="64"/>
    </location>
    <ligand>
        <name>ATP</name>
        <dbReference type="ChEBI" id="CHEBI:30616"/>
    </ligand>
</feature>
<dbReference type="PROSITE" id="PS00107">
    <property type="entry name" value="PROTEIN_KINASE_ATP"/>
    <property type="match status" value="1"/>
</dbReference>
<dbReference type="Gene3D" id="1.10.510.10">
    <property type="entry name" value="Transferase(Phosphotransferase) domain 1"/>
    <property type="match status" value="1"/>
</dbReference>
<evidence type="ECO:0000313" key="14">
    <source>
        <dbReference type="Proteomes" id="UP000191522"/>
    </source>
</evidence>
<dbReference type="InterPro" id="IPR050117">
    <property type="entry name" value="MAPK"/>
</dbReference>
<dbReference type="EC" id="2.7.11.24" evidence="2 11"/>
<evidence type="ECO:0000259" key="12">
    <source>
        <dbReference type="PROSITE" id="PS50011"/>
    </source>
</evidence>
<protein>
    <recommendedName>
        <fullName evidence="2 11">Mitogen-activated protein kinase</fullName>
        <ecNumber evidence="2 11">2.7.11.24</ecNumber>
    </recommendedName>
</protein>
<organism evidence="13 14">
    <name type="scientific">Penicillium decumbens</name>
    <dbReference type="NCBI Taxonomy" id="69771"/>
    <lineage>
        <taxon>Eukaryota</taxon>
        <taxon>Fungi</taxon>
        <taxon>Dikarya</taxon>
        <taxon>Ascomycota</taxon>
        <taxon>Pezizomycotina</taxon>
        <taxon>Eurotiomycetes</taxon>
        <taxon>Eurotiomycetidae</taxon>
        <taxon>Eurotiales</taxon>
        <taxon>Aspergillaceae</taxon>
        <taxon>Penicillium</taxon>
    </lineage>
</organism>
<dbReference type="GO" id="GO:0005524">
    <property type="term" value="F:ATP binding"/>
    <property type="evidence" value="ECO:0007669"/>
    <property type="project" value="UniProtKB-UniRule"/>
</dbReference>
<evidence type="ECO:0000256" key="8">
    <source>
        <dbReference type="ARBA" id="ARBA00061056"/>
    </source>
</evidence>
<keyword evidence="7 9" id="KW-0067">ATP-binding</keyword>
<dbReference type="PROSITE" id="PS01351">
    <property type="entry name" value="MAPK"/>
    <property type="match status" value="1"/>
</dbReference>
<dbReference type="Pfam" id="PF00069">
    <property type="entry name" value="Pkinase"/>
    <property type="match status" value="1"/>
</dbReference>
<keyword evidence="14" id="KW-1185">Reference proteome</keyword>
<name>A0A1V6P9S4_PENDC</name>
<dbReference type="InterPro" id="IPR003527">
    <property type="entry name" value="MAP_kinase_CS"/>
</dbReference>
<evidence type="ECO:0000256" key="5">
    <source>
        <dbReference type="ARBA" id="ARBA00022741"/>
    </source>
</evidence>
<dbReference type="PANTHER" id="PTHR24055">
    <property type="entry name" value="MITOGEN-ACTIVATED PROTEIN KINASE"/>
    <property type="match status" value="1"/>
</dbReference>
<dbReference type="InterPro" id="IPR017441">
    <property type="entry name" value="Protein_kinase_ATP_BS"/>
</dbReference>
<dbReference type="EMBL" id="MDYL01000014">
    <property type="protein sequence ID" value="OQD73741.1"/>
    <property type="molecule type" value="Genomic_DNA"/>
</dbReference>
<dbReference type="Proteomes" id="UP000191522">
    <property type="component" value="Unassembled WGS sequence"/>
</dbReference>
<keyword evidence="5 9" id="KW-0547">Nucleotide-binding</keyword>
<keyword evidence="4 11" id="KW-0808">Transferase</keyword>
<evidence type="ECO:0000256" key="10">
    <source>
        <dbReference type="RuleBase" id="RU000304"/>
    </source>
</evidence>
<dbReference type="PROSITE" id="PS00108">
    <property type="entry name" value="PROTEIN_KINASE_ST"/>
    <property type="match status" value="1"/>
</dbReference>
<sequence>MSETLTLSPSPGRIMALFTHNTIMGVNFETTSRYSELEPVGVGVSGLVCSAKDQISNRTVAVKKLAEPFKSDVVAQHMFREIKLLKELKHDNLIHLNDIFISPSEDIYLVTELMATDLHTLVKTKKVDDRFTQYFLYQIMRGLKYVHSAGIIHRDLKPSNILINENCDLKICDFGLARVRERQMTGYVSTRYYRAPEVMLTWRRYTEKVDIWSAGCIFAEMLLGQPLFPGKNHIDQFCVITRLLGSPPASVVDNVTSPNTLKFVRSLPKTPRQPLSKLIPSTDAKAIALLEKLLQIDPDQRCSAGEALKSQYLVPYHDPTDEPEASETFDWSFDEANLPVDVWKTIIYSEVVAYHESGGGSTGLTPHMDTMDLS</sequence>
<dbReference type="AlphaFoldDB" id="A0A1V6P9S4"/>
<evidence type="ECO:0000256" key="9">
    <source>
        <dbReference type="PROSITE-ProRule" id="PRU10141"/>
    </source>
</evidence>
<comment type="activity regulation">
    <text evidence="11">Activated by threonine and tyrosine phosphorylation.</text>
</comment>
<evidence type="ECO:0000256" key="4">
    <source>
        <dbReference type="ARBA" id="ARBA00022679"/>
    </source>
</evidence>
<dbReference type="PROSITE" id="PS50011">
    <property type="entry name" value="PROTEIN_KINASE_DOM"/>
    <property type="match status" value="1"/>
</dbReference>
<comment type="similarity">
    <text evidence="8 11">Belongs to the protein kinase superfamily. Ser/Thr protein kinase family. MAP kinase subfamily.</text>
</comment>
<dbReference type="InterPro" id="IPR008271">
    <property type="entry name" value="Ser/Thr_kinase_AS"/>
</dbReference>
<keyword evidence="6 11" id="KW-0418">Kinase</keyword>
<dbReference type="GO" id="GO:0004707">
    <property type="term" value="F:MAP kinase activity"/>
    <property type="evidence" value="ECO:0007669"/>
    <property type="project" value="UniProtKB-EC"/>
</dbReference>
<evidence type="ECO:0000256" key="1">
    <source>
        <dbReference type="ARBA" id="ARBA00001946"/>
    </source>
</evidence>
<dbReference type="SMART" id="SM00220">
    <property type="entry name" value="S_TKc"/>
    <property type="match status" value="1"/>
</dbReference>
<reference evidence="14" key="1">
    <citation type="journal article" date="2017" name="Nat. Microbiol.">
        <title>Global analysis of biosynthetic gene clusters reveals vast potential of secondary metabolite production in Penicillium species.</title>
        <authorList>
            <person name="Nielsen J.C."/>
            <person name="Grijseels S."/>
            <person name="Prigent S."/>
            <person name="Ji B."/>
            <person name="Dainat J."/>
            <person name="Nielsen K.F."/>
            <person name="Frisvad J.C."/>
            <person name="Workman M."/>
            <person name="Nielsen J."/>
        </authorList>
    </citation>
    <scope>NUCLEOTIDE SEQUENCE [LARGE SCALE GENOMIC DNA]</scope>
    <source>
        <strain evidence="14">IBT 11843</strain>
    </source>
</reference>
<gene>
    <name evidence="13" type="ORF">PENDEC_c014G04617</name>
</gene>
<dbReference type="OMA" id="GKNHINQ"/>
<dbReference type="Gene3D" id="3.30.200.20">
    <property type="entry name" value="Phosphorylase Kinase, domain 1"/>
    <property type="match status" value="1"/>
</dbReference>
<evidence type="ECO:0000256" key="7">
    <source>
        <dbReference type="ARBA" id="ARBA00022840"/>
    </source>
</evidence>
<keyword evidence="3 10" id="KW-0723">Serine/threonine-protein kinase</keyword>
<evidence type="ECO:0000256" key="6">
    <source>
        <dbReference type="ARBA" id="ARBA00022777"/>
    </source>
</evidence>
<accession>A0A1V6P9S4</accession>
<dbReference type="SUPFAM" id="SSF56112">
    <property type="entry name" value="Protein kinase-like (PK-like)"/>
    <property type="match status" value="1"/>
</dbReference>
<comment type="cofactor">
    <cofactor evidence="1 11">
        <name>Mg(2+)</name>
        <dbReference type="ChEBI" id="CHEBI:18420"/>
    </cofactor>
</comment>
<evidence type="ECO:0000256" key="2">
    <source>
        <dbReference type="ARBA" id="ARBA00012411"/>
    </source>
</evidence>
<evidence type="ECO:0000313" key="13">
    <source>
        <dbReference type="EMBL" id="OQD73741.1"/>
    </source>
</evidence>